<organism evidence="1 2">
    <name type="scientific">Chenopodium quinoa</name>
    <name type="common">Quinoa</name>
    <dbReference type="NCBI Taxonomy" id="63459"/>
    <lineage>
        <taxon>Eukaryota</taxon>
        <taxon>Viridiplantae</taxon>
        <taxon>Streptophyta</taxon>
        <taxon>Embryophyta</taxon>
        <taxon>Tracheophyta</taxon>
        <taxon>Spermatophyta</taxon>
        <taxon>Magnoliopsida</taxon>
        <taxon>eudicotyledons</taxon>
        <taxon>Gunneridae</taxon>
        <taxon>Pentapetalae</taxon>
        <taxon>Caryophyllales</taxon>
        <taxon>Chenopodiaceae</taxon>
        <taxon>Chenopodioideae</taxon>
        <taxon>Atripliceae</taxon>
        <taxon>Chenopodium</taxon>
    </lineage>
</organism>
<keyword evidence="2" id="KW-1185">Reference proteome</keyword>
<reference evidence="1" key="1">
    <citation type="journal article" date="2017" name="Nature">
        <title>The genome of Chenopodium quinoa.</title>
        <authorList>
            <person name="Jarvis D.E."/>
            <person name="Ho Y.S."/>
            <person name="Lightfoot D.J."/>
            <person name="Schmoeckel S.M."/>
            <person name="Li B."/>
            <person name="Borm T.J.A."/>
            <person name="Ohyanagi H."/>
            <person name="Mineta K."/>
            <person name="Michell C.T."/>
            <person name="Saber N."/>
            <person name="Kharbatia N.M."/>
            <person name="Rupper R.R."/>
            <person name="Sharp A.R."/>
            <person name="Dally N."/>
            <person name="Boughton B.A."/>
            <person name="Woo Y.H."/>
            <person name="Gao G."/>
            <person name="Schijlen E.G.W.M."/>
            <person name="Guo X."/>
            <person name="Momin A.A."/>
            <person name="Negrao S."/>
            <person name="Al-Babili S."/>
            <person name="Gehring C."/>
            <person name="Roessner U."/>
            <person name="Jung C."/>
            <person name="Murphy K."/>
            <person name="Arold S.T."/>
            <person name="Gojobori T."/>
            <person name="van der Linden C.G."/>
            <person name="van Loo E.N."/>
            <person name="Jellen E.N."/>
            <person name="Maughan P.J."/>
            <person name="Tester M."/>
        </authorList>
    </citation>
    <scope>NUCLEOTIDE SEQUENCE [LARGE SCALE GENOMIC DNA]</scope>
    <source>
        <strain evidence="1">cv. PI 614886</strain>
    </source>
</reference>
<sequence>MAETQKLHPATLVTNIKTSIPIVLDYDGTQYNNWSTLFQLHCRANLIIDHIIKPVVDPKEKAAEEPSDKALWKRLNDIVRQWIYNTISNDLLNFIIDPDDKAIDAWNRLENFFPQQQVCPSFTS</sequence>
<dbReference type="AlphaFoldDB" id="A0A803LJH2"/>
<dbReference type="PANTHER" id="PTHR47481">
    <property type="match status" value="1"/>
</dbReference>
<protein>
    <recommendedName>
        <fullName evidence="3">Retrotransposon Copia-like N-terminal domain-containing protein</fullName>
    </recommendedName>
</protein>
<proteinExistence type="predicted"/>
<dbReference type="RefSeq" id="XP_021727156.1">
    <property type="nucleotide sequence ID" value="XM_021871464.1"/>
</dbReference>
<dbReference type="Proteomes" id="UP000596660">
    <property type="component" value="Unplaced"/>
</dbReference>
<reference evidence="1" key="2">
    <citation type="submission" date="2021-03" db="UniProtKB">
        <authorList>
            <consortium name="EnsemblPlants"/>
        </authorList>
    </citation>
    <scope>IDENTIFICATION</scope>
</reference>
<gene>
    <name evidence="1" type="primary">LOC110694287</name>
</gene>
<dbReference type="PANTHER" id="PTHR47481:SF42">
    <property type="entry name" value="RHO GTPASE-ACTIVATING PROTEIN GACK-LIKE"/>
    <property type="match status" value="1"/>
</dbReference>
<dbReference type="OMA" id="DHIDSTA"/>
<dbReference type="KEGG" id="cqi:110694287"/>
<accession>A0A803LJH2</accession>
<evidence type="ECO:0000313" key="2">
    <source>
        <dbReference type="Proteomes" id="UP000596660"/>
    </source>
</evidence>
<name>A0A803LJH2_CHEQI</name>
<evidence type="ECO:0000313" key="1">
    <source>
        <dbReference type="EnsemblPlants" id="AUR62014119-RA:cds"/>
    </source>
</evidence>
<evidence type="ECO:0008006" key="3">
    <source>
        <dbReference type="Google" id="ProtNLM"/>
    </source>
</evidence>
<dbReference type="EnsemblPlants" id="AUR62014119-RA">
    <property type="protein sequence ID" value="AUR62014119-RA:cds"/>
    <property type="gene ID" value="AUR62014119"/>
</dbReference>
<dbReference type="GeneID" id="110694287"/>
<dbReference type="OrthoDB" id="1675099at2759"/>
<dbReference type="Gramene" id="AUR62014119-RA">
    <property type="protein sequence ID" value="AUR62014119-RA:cds"/>
    <property type="gene ID" value="AUR62014119"/>
</dbReference>